<dbReference type="RefSeq" id="WP_243479131.1">
    <property type="nucleotide sequence ID" value="NZ_CP063982.1"/>
</dbReference>
<evidence type="ECO:0000313" key="3">
    <source>
        <dbReference type="Proteomes" id="UP000831607"/>
    </source>
</evidence>
<gene>
    <name evidence="2" type="ORF">DHf2319_01950</name>
</gene>
<sequence length="235" mass="25354">MKTVDSSNIRARTKTLGLIAAMSFLLAGCVTTQKSLNPQLESGYLQGYGRLQPVASPEEGVEIYRYKNPKIDVSKYDAVIIDPVVIYQTATADAAGNGLSEETLYRVRQQITQNIRQDVSRRTKVVEQPGPGVAHVSIAITGAQTLGEGFRPTDLIPVRAVLNVASKATGLDEKNAMLVVEAKVNDSQSGELIGEALYTVSGASFRRQAGSVEAFEELADKWVQTALRMAAGRQP</sequence>
<dbReference type="PROSITE" id="PS51257">
    <property type="entry name" value="PROKAR_LIPOPROTEIN"/>
    <property type="match status" value="1"/>
</dbReference>
<keyword evidence="1" id="KW-0732">Signal</keyword>
<keyword evidence="3" id="KW-1185">Reference proteome</keyword>
<evidence type="ECO:0000256" key="1">
    <source>
        <dbReference type="SAM" id="SignalP"/>
    </source>
</evidence>
<dbReference type="InterPro" id="IPR021747">
    <property type="entry name" value="DUF3313"/>
</dbReference>
<dbReference type="Pfam" id="PF11769">
    <property type="entry name" value="DUF3313"/>
    <property type="match status" value="1"/>
</dbReference>
<name>A0ABY4AKA5_9BURK</name>
<feature type="chain" id="PRO_5046132195" evidence="1">
    <location>
        <begin position="28"/>
        <end position="235"/>
    </location>
</feature>
<accession>A0ABY4AKA5</accession>
<reference evidence="2 3" key="1">
    <citation type="submission" date="2020-11" db="EMBL/GenBank/DDBJ databases">
        <title>Algicoccus daihaiensis sp.nov., isolated from Daihai Lake in Inner Mongolia.</title>
        <authorList>
            <person name="Kai J."/>
        </authorList>
    </citation>
    <scope>NUCLEOTIDE SEQUENCE [LARGE SCALE GENOMIC DNA]</scope>
    <source>
        <strain evidence="3">f23</strain>
    </source>
</reference>
<protein>
    <submittedName>
        <fullName evidence="2">DUF3313 domain-containing protein</fullName>
    </submittedName>
</protein>
<dbReference type="Proteomes" id="UP000831607">
    <property type="component" value="Chromosome"/>
</dbReference>
<evidence type="ECO:0000313" key="2">
    <source>
        <dbReference type="EMBL" id="UOD50721.1"/>
    </source>
</evidence>
<feature type="signal peptide" evidence="1">
    <location>
        <begin position="1"/>
        <end position="27"/>
    </location>
</feature>
<proteinExistence type="predicted"/>
<organism evidence="2 3">
    <name type="scientific">Orrella daihaiensis</name>
    <dbReference type="NCBI Taxonomy" id="2782176"/>
    <lineage>
        <taxon>Bacteria</taxon>
        <taxon>Pseudomonadati</taxon>
        <taxon>Pseudomonadota</taxon>
        <taxon>Betaproteobacteria</taxon>
        <taxon>Burkholderiales</taxon>
        <taxon>Alcaligenaceae</taxon>
        <taxon>Orrella</taxon>
    </lineage>
</organism>
<dbReference type="EMBL" id="CP063982">
    <property type="protein sequence ID" value="UOD50721.1"/>
    <property type="molecule type" value="Genomic_DNA"/>
</dbReference>